<organism evidence="2 3">
    <name type="scientific">Portunus trituberculatus</name>
    <name type="common">Swimming crab</name>
    <name type="synonym">Neptunus trituberculatus</name>
    <dbReference type="NCBI Taxonomy" id="210409"/>
    <lineage>
        <taxon>Eukaryota</taxon>
        <taxon>Metazoa</taxon>
        <taxon>Ecdysozoa</taxon>
        <taxon>Arthropoda</taxon>
        <taxon>Crustacea</taxon>
        <taxon>Multicrustacea</taxon>
        <taxon>Malacostraca</taxon>
        <taxon>Eumalacostraca</taxon>
        <taxon>Eucarida</taxon>
        <taxon>Decapoda</taxon>
        <taxon>Pleocyemata</taxon>
        <taxon>Brachyura</taxon>
        <taxon>Eubrachyura</taxon>
        <taxon>Portunoidea</taxon>
        <taxon>Portunidae</taxon>
        <taxon>Portuninae</taxon>
        <taxon>Portunus</taxon>
    </lineage>
</organism>
<evidence type="ECO:0000313" key="2">
    <source>
        <dbReference type="EMBL" id="MPC91460.1"/>
    </source>
</evidence>
<name>A0A5B7J405_PORTR</name>
<evidence type="ECO:0000313" key="3">
    <source>
        <dbReference type="Proteomes" id="UP000324222"/>
    </source>
</evidence>
<evidence type="ECO:0000256" key="1">
    <source>
        <dbReference type="SAM" id="MobiDB-lite"/>
    </source>
</evidence>
<feature type="region of interest" description="Disordered" evidence="1">
    <location>
        <begin position="1"/>
        <end position="58"/>
    </location>
</feature>
<keyword evidence="3" id="KW-1185">Reference proteome</keyword>
<dbReference type="EMBL" id="VSRR010087850">
    <property type="protein sequence ID" value="MPC91460.1"/>
    <property type="molecule type" value="Genomic_DNA"/>
</dbReference>
<sequence length="122" mass="13319">MPPRPACHSIKQQQPRHSSPPSWTPILKPCSLESLASSHPHTRTARPQHAPETNSTSPSTFWCCNLPQAALPLSLIDAIYIPDPLHVLTFSIILHFISQSYSFSSSSSDPVSPSCPGTYCVL</sequence>
<proteinExistence type="predicted"/>
<dbReference type="Proteomes" id="UP000324222">
    <property type="component" value="Unassembled WGS sequence"/>
</dbReference>
<accession>A0A5B7J405</accession>
<gene>
    <name evidence="2" type="ORF">E2C01_086498</name>
</gene>
<reference evidence="2 3" key="1">
    <citation type="submission" date="2019-05" db="EMBL/GenBank/DDBJ databases">
        <title>Another draft genome of Portunus trituberculatus and its Hox gene families provides insights of decapod evolution.</title>
        <authorList>
            <person name="Jeong J.-H."/>
            <person name="Song I."/>
            <person name="Kim S."/>
            <person name="Choi T."/>
            <person name="Kim D."/>
            <person name="Ryu S."/>
            <person name="Kim W."/>
        </authorList>
    </citation>
    <scope>NUCLEOTIDE SEQUENCE [LARGE SCALE GENOMIC DNA]</scope>
    <source>
        <tissue evidence="2">Muscle</tissue>
    </source>
</reference>
<comment type="caution">
    <text evidence="2">The sequence shown here is derived from an EMBL/GenBank/DDBJ whole genome shotgun (WGS) entry which is preliminary data.</text>
</comment>
<protein>
    <submittedName>
        <fullName evidence="2">Uncharacterized protein</fullName>
    </submittedName>
</protein>
<dbReference type="AlphaFoldDB" id="A0A5B7J405"/>
<feature type="compositionally biased region" description="Polar residues" evidence="1">
    <location>
        <begin position="10"/>
        <end position="21"/>
    </location>
</feature>